<dbReference type="InterPro" id="IPR006530">
    <property type="entry name" value="YD"/>
</dbReference>
<proteinExistence type="predicted"/>
<comment type="caution">
    <text evidence="3">The sequence shown here is derived from an EMBL/GenBank/DDBJ whole genome shotgun (WGS) entry which is preliminary data.</text>
</comment>
<feature type="region of interest" description="Disordered" evidence="1">
    <location>
        <begin position="464"/>
        <end position="488"/>
    </location>
</feature>
<dbReference type="InterPro" id="IPR045351">
    <property type="entry name" value="DUF6531"/>
</dbReference>
<name>A0A4R4PXR2_9ACTN</name>
<feature type="domain" description="DUF6531" evidence="2">
    <location>
        <begin position="121"/>
        <end position="202"/>
    </location>
</feature>
<protein>
    <recommendedName>
        <fullName evidence="2">DUF6531 domain-containing protein</fullName>
    </recommendedName>
</protein>
<dbReference type="NCBIfam" id="TIGR01643">
    <property type="entry name" value="YD_repeat_2x"/>
    <property type="match status" value="1"/>
</dbReference>
<evidence type="ECO:0000256" key="1">
    <source>
        <dbReference type="SAM" id="MobiDB-lite"/>
    </source>
</evidence>
<gene>
    <name evidence="3" type="ORF">E1261_20835</name>
</gene>
<organism evidence="3 4">
    <name type="scientific">Kribbella albertanoniae</name>
    <dbReference type="NCBI Taxonomy" id="1266829"/>
    <lineage>
        <taxon>Bacteria</taxon>
        <taxon>Bacillati</taxon>
        <taxon>Actinomycetota</taxon>
        <taxon>Actinomycetes</taxon>
        <taxon>Propionibacteriales</taxon>
        <taxon>Kribbellaceae</taxon>
        <taxon>Kribbella</taxon>
    </lineage>
</organism>
<evidence type="ECO:0000313" key="4">
    <source>
        <dbReference type="Proteomes" id="UP000295075"/>
    </source>
</evidence>
<sequence length="488" mass="51615">MCLLQPFCTGLVGCVEAAFAGPARRSSCRRCLPVFGRYEVVLPVHVPDRRQRAQVQRFPRIVTAVAALSLLVPSAPGLHTIVTRTALPGATLTSPAATTIQRLPHAFGNGYPTANAGPGRVALWTGEFSMSALDVSVPGYADSLSISRSHMTYESPGNAITGVFGDGWSAQFNGVAGMQVIDSTRLDGTLVLADNDGSTLVYMSPTGERRTDGTLTAGAWFPVDEDTATDGSKLAVTGSGASTVLSYTEDDGTVTTWKAATAPATGQDIQFQIDRISEPGRALHFDHTLIGSSKWRMSAAWLDIYNPDTTGTDTMDSIKVASYSYDGSGRLIKVTDPRSNLSTEYTYNAAGDLATVKPGGQVPFQLNYATSDDRPTMDSVARVGPGGTVTLAKFVYDVPLSGDGLPDLTAASIARWNQKVAPTRGFAIFGPDHPIAEGPGPGDWQYADLRYTDADGYTINTAKSGAGGWQYTSTPRQDLPTPTPTGLP</sequence>
<keyword evidence="4" id="KW-1185">Reference proteome</keyword>
<dbReference type="EMBL" id="SMKA01000095">
    <property type="protein sequence ID" value="TDC27356.1"/>
    <property type="molecule type" value="Genomic_DNA"/>
</dbReference>
<dbReference type="InterPro" id="IPR031325">
    <property type="entry name" value="RHS_repeat"/>
</dbReference>
<accession>A0A4R4PXR2</accession>
<evidence type="ECO:0000313" key="3">
    <source>
        <dbReference type="EMBL" id="TDC27356.1"/>
    </source>
</evidence>
<reference evidence="3 4" key="1">
    <citation type="submission" date="2019-03" db="EMBL/GenBank/DDBJ databases">
        <title>Draft genome sequences of novel Actinobacteria.</title>
        <authorList>
            <person name="Sahin N."/>
            <person name="Ay H."/>
            <person name="Saygin H."/>
        </authorList>
    </citation>
    <scope>NUCLEOTIDE SEQUENCE [LARGE SCALE GENOMIC DNA]</scope>
    <source>
        <strain evidence="3 4">JCM 30547</strain>
    </source>
</reference>
<dbReference type="Pfam" id="PF20148">
    <property type="entry name" value="DUF6531"/>
    <property type="match status" value="1"/>
</dbReference>
<evidence type="ECO:0000259" key="2">
    <source>
        <dbReference type="Pfam" id="PF20148"/>
    </source>
</evidence>
<dbReference type="Proteomes" id="UP000295075">
    <property type="component" value="Unassembled WGS sequence"/>
</dbReference>
<dbReference type="Pfam" id="PF05593">
    <property type="entry name" value="RHS_repeat"/>
    <property type="match status" value="1"/>
</dbReference>
<dbReference type="OrthoDB" id="9762066at2"/>
<dbReference type="Gene3D" id="2.180.10.10">
    <property type="entry name" value="RHS repeat-associated core"/>
    <property type="match status" value="1"/>
</dbReference>
<dbReference type="AlphaFoldDB" id="A0A4R4PXR2"/>